<comment type="similarity">
    <text evidence="2">Belongs to the CDC73 family.</text>
</comment>
<evidence type="ECO:0000256" key="1">
    <source>
        <dbReference type="ARBA" id="ARBA00004123"/>
    </source>
</evidence>
<evidence type="ECO:0000256" key="2">
    <source>
        <dbReference type="ARBA" id="ARBA00010427"/>
    </source>
</evidence>
<gene>
    <name evidence="7" type="ORF">C9374_010884</name>
</gene>
<dbReference type="EMBL" id="PYSW02000046">
    <property type="protein sequence ID" value="KAG2374314.1"/>
    <property type="molecule type" value="Genomic_DNA"/>
</dbReference>
<comment type="subcellular location">
    <subcellularLocation>
        <location evidence="1">Nucleus</location>
    </subcellularLocation>
</comment>
<dbReference type="GO" id="GO:0032968">
    <property type="term" value="P:positive regulation of transcription elongation by RNA polymerase II"/>
    <property type="evidence" value="ECO:0007669"/>
    <property type="project" value="TreeGrafter"/>
</dbReference>
<proteinExistence type="inferred from homology"/>
<organism evidence="7 8">
    <name type="scientific">Naegleria lovaniensis</name>
    <name type="common">Amoeba</name>
    <dbReference type="NCBI Taxonomy" id="51637"/>
    <lineage>
        <taxon>Eukaryota</taxon>
        <taxon>Discoba</taxon>
        <taxon>Heterolobosea</taxon>
        <taxon>Tetramitia</taxon>
        <taxon>Eutetramitia</taxon>
        <taxon>Vahlkampfiidae</taxon>
        <taxon>Naegleria</taxon>
    </lineage>
</organism>
<dbReference type="InterPro" id="IPR038103">
    <property type="entry name" value="CDC73_C_sf"/>
</dbReference>
<evidence type="ECO:0000256" key="3">
    <source>
        <dbReference type="ARBA" id="ARBA00023163"/>
    </source>
</evidence>
<dbReference type="GO" id="GO:0006368">
    <property type="term" value="P:transcription elongation by RNA polymerase II"/>
    <property type="evidence" value="ECO:0007669"/>
    <property type="project" value="InterPro"/>
</dbReference>
<feature type="region of interest" description="Disordered" evidence="5">
    <location>
        <begin position="386"/>
        <end position="429"/>
    </location>
</feature>
<dbReference type="Gene3D" id="3.40.50.11990">
    <property type="entry name" value="RNA polymerase II accessory factor, Cdc73 C-terminal domain"/>
    <property type="match status" value="1"/>
</dbReference>
<dbReference type="GO" id="GO:0000993">
    <property type="term" value="F:RNA polymerase II complex binding"/>
    <property type="evidence" value="ECO:0007669"/>
    <property type="project" value="TreeGrafter"/>
</dbReference>
<keyword evidence="8" id="KW-1185">Reference proteome</keyword>
<evidence type="ECO:0000313" key="8">
    <source>
        <dbReference type="Proteomes" id="UP000816034"/>
    </source>
</evidence>
<feature type="region of interest" description="Disordered" evidence="5">
    <location>
        <begin position="140"/>
        <end position="169"/>
    </location>
</feature>
<keyword evidence="4" id="KW-0539">Nucleus</keyword>
<comment type="caution">
    <text evidence="7">The sequence shown here is derived from an EMBL/GenBank/DDBJ whole genome shotgun (WGS) entry which is preliminary data.</text>
</comment>
<accession>A0AA88KF79</accession>
<dbReference type="AlphaFoldDB" id="A0AA88KF79"/>
<evidence type="ECO:0000256" key="5">
    <source>
        <dbReference type="SAM" id="MobiDB-lite"/>
    </source>
</evidence>
<protein>
    <recommendedName>
        <fullName evidence="6">Cell division control protein 73 C-terminal domain-containing protein</fullName>
    </recommendedName>
</protein>
<dbReference type="RefSeq" id="XP_044543488.1">
    <property type="nucleotide sequence ID" value="XM_044686477.1"/>
</dbReference>
<dbReference type="PANTHER" id="PTHR12466">
    <property type="entry name" value="CDC73 DOMAIN PROTEIN"/>
    <property type="match status" value="1"/>
</dbReference>
<sequence length="582" mass="66026">MDEPLEVLTTHLKSKTHPITYTPQHIIIDASHRYPNDTRIKLPNHQQLSLAQLWFILKNDDFAAYLKQCKEYNVNFVSFPVFQSIKQHFKSELGQDVDYGHLFVFGGENDTTILHGETLPGSTSAGISVSSLDTAGGSLMDQSGASSKKRDLNEVTNLSTDQDRNKKSKPFHIPFSSSAMSHTMVEFGEKEQESKKEFISFLSNLLQSDSSNGSENMNVDSYLPYLVYDRSHVINFINSKEIPFSTRITQTQIEKEYVDKKNTSQPSTVNGSNQTTSSKSISYFTNCLDNIKRCREHFVHYKKEEQKKKKEREKKEKAQSYNQENVKLNYNVKGRFDERNVWQSEFGNDNIMDDLQINTTGSMMMDNSSAIGNTNGDFSATTAVTGTTATSHPQESTRSSQAVASSSDSSKQKPTADSKQQPSKKSLPIILLPPGRSSLLTLYNVKDFLQKGTFITTEDKKKNLDPNLPKPKEVIIKHPKSNQQFLVLDTTKNLQKKDWDRVVAIFTIGQLWQFKDSNNWFSTDPSVIFAKKKGFTLVYDSDALAPNLQNWNLEKLYISKSETKRHTDSTVARKFWNSIGLE</sequence>
<dbReference type="GO" id="GO:0016593">
    <property type="term" value="C:Cdc73/Paf1 complex"/>
    <property type="evidence" value="ECO:0007669"/>
    <property type="project" value="InterPro"/>
</dbReference>
<dbReference type="Pfam" id="PF05179">
    <property type="entry name" value="CDC73_C"/>
    <property type="match status" value="1"/>
</dbReference>
<evidence type="ECO:0000259" key="6">
    <source>
        <dbReference type="Pfam" id="PF05179"/>
    </source>
</evidence>
<keyword evidence="3" id="KW-0804">Transcription</keyword>
<name>A0AA88KF79_NAELO</name>
<dbReference type="Proteomes" id="UP000816034">
    <property type="component" value="Unassembled WGS sequence"/>
</dbReference>
<feature type="domain" description="Cell division control protein 73 C-terminal" evidence="6">
    <location>
        <begin position="425"/>
        <end position="579"/>
    </location>
</feature>
<evidence type="ECO:0000313" key="7">
    <source>
        <dbReference type="EMBL" id="KAG2374314.1"/>
    </source>
</evidence>
<dbReference type="GeneID" id="68103338"/>
<evidence type="ECO:0000256" key="4">
    <source>
        <dbReference type="ARBA" id="ARBA00023242"/>
    </source>
</evidence>
<reference evidence="7 8" key="1">
    <citation type="journal article" date="2018" name="BMC Genomics">
        <title>The genome of Naegleria lovaniensis, the basis for a comparative approach to unravel pathogenicity factors of the human pathogenic amoeba N. fowleri.</title>
        <authorList>
            <person name="Liechti N."/>
            <person name="Schurch N."/>
            <person name="Bruggmann R."/>
            <person name="Wittwer M."/>
        </authorList>
    </citation>
    <scope>NUCLEOTIDE SEQUENCE [LARGE SCALE GENOMIC DNA]</scope>
    <source>
        <strain evidence="7 8">ATCC 30569</strain>
    </source>
</reference>
<dbReference type="InterPro" id="IPR007852">
    <property type="entry name" value="Cdc73/Parafibromin"/>
</dbReference>
<feature type="compositionally biased region" description="Low complexity" evidence="5">
    <location>
        <begin position="386"/>
        <end position="409"/>
    </location>
</feature>
<dbReference type="InterPro" id="IPR031336">
    <property type="entry name" value="CDC73_C"/>
</dbReference>
<dbReference type="PANTHER" id="PTHR12466:SF8">
    <property type="entry name" value="PARAFIBROMIN"/>
    <property type="match status" value="1"/>
</dbReference>